<name>A0A890CAB4_9CARY</name>
<organism evidence="4">
    <name type="scientific">Bienertia sinuspersici</name>
    <dbReference type="NCBI Taxonomy" id="338654"/>
    <lineage>
        <taxon>Eukaryota</taxon>
        <taxon>Viridiplantae</taxon>
        <taxon>Streptophyta</taxon>
        <taxon>Embryophyta</taxon>
        <taxon>Tracheophyta</taxon>
        <taxon>Spermatophyta</taxon>
        <taxon>Magnoliopsida</taxon>
        <taxon>eudicotyledons</taxon>
        <taxon>Gunneridae</taxon>
        <taxon>Pentapetalae</taxon>
        <taxon>Caryophyllales</taxon>
        <taxon>Chenopodiaceae</taxon>
        <taxon>Suaedoideae</taxon>
        <taxon>Bienertia</taxon>
    </lineage>
</organism>
<dbReference type="EMBL" id="MT151913">
    <property type="protein sequence ID" value="QRG28953.1"/>
    <property type="molecule type" value="Genomic_DNA"/>
</dbReference>
<dbReference type="GO" id="GO:0072699">
    <property type="term" value="P:protein localization to cortical microtubule cytoskeleton"/>
    <property type="evidence" value="ECO:0007669"/>
    <property type="project" value="TreeGrafter"/>
</dbReference>
<protein>
    <submittedName>
        <fullName evidence="4">CHUP1-like protein b</fullName>
    </submittedName>
</protein>
<evidence type="ECO:0000256" key="1">
    <source>
        <dbReference type="ARBA" id="ARBA00023054"/>
    </source>
</evidence>
<accession>A0A890CAB4</accession>
<proteinExistence type="predicted"/>
<feature type="coiled-coil region" evidence="2">
    <location>
        <begin position="10"/>
        <end position="51"/>
    </location>
</feature>
<feature type="region of interest" description="Disordered" evidence="3">
    <location>
        <begin position="86"/>
        <end position="114"/>
    </location>
</feature>
<evidence type="ECO:0000256" key="2">
    <source>
        <dbReference type="SAM" id="Coils"/>
    </source>
</evidence>
<sequence>MQKVNNNKEMAFLVEDIEALLEMNRLLEKENQELKHEISKLKSQISSLKAHDIERKSILWKKLQNPINNNVTSTKEGVVYGQQKHVVSQASEKPSSTPPPPPTTAFPPPPPPPMPCKAVMGSKLAVRRVPQVIEFYRYLNKRNAKIENRANGTGSSIEGINNNPRNMIGEIENRSMYHSAIEKEHVACTSVIFVEETAIFKDISEVEAFVKHLDEELSCLVDERAVLKHFPQWPERKADAIREAACCFRDLKNLESELLSYKDNPKQPLPKTLQRLQTLQDRLERVIENIEKTRESTCKRYRDLQIPWEWMLDSGLVGQNSRLLNAENVLHQGARFAYRVHQFAGGFDIDTEHVFEELKRIRTSKFPEAN</sequence>
<dbReference type="AlphaFoldDB" id="A0A890CAB4"/>
<reference evidence="4" key="1">
    <citation type="submission" date="2020-03" db="EMBL/GenBank/DDBJ databases">
        <authorList>
            <person name="Kim J.S."/>
            <person name="Soundararajan P."/>
            <person name="So Youn W."/>
        </authorList>
    </citation>
    <scope>NUCLEOTIDE SEQUENCE</scope>
    <source>
        <tissue evidence="4">Leaf</tissue>
    </source>
</reference>
<keyword evidence="1 2" id="KW-0175">Coiled coil</keyword>
<evidence type="ECO:0000256" key="3">
    <source>
        <dbReference type="SAM" id="MobiDB-lite"/>
    </source>
</evidence>
<evidence type="ECO:0000313" key="4">
    <source>
        <dbReference type="EMBL" id="QRG28953.1"/>
    </source>
</evidence>
<dbReference type="PANTHER" id="PTHR31342">
    <property type="entry name" value="PROTEIN CHUP1, CHLOROPLASTIC"/>
    <property type="match status" value="1"/>
</dbReference>
<dbReference type="GO" id="GO:0055028">
    <property type="term" value="C:cortical microtubule"/>
    <property type="evidence" value="ECO:0007669"/>
    <property type="project" value="TreeGrafter"/>
</dbReference>
<dbReference type="SMR" id="A0A890CAB4"/>
<feature type="coiled-coil region" evidence="2">
    <location>
        <begin position="269"/>
        <end position="296"/>
    </location>
</feature>
<feature type="compositionally biased region" description="Pro residues" evidence="3">
    <location>
        <begin position="96"/>
        <end position="114"/>
    </location>
</feature>
<dbReference type="InterPro" id="IPR040265">
    <property type="entry name" value="CHUP1/IPGA1-like"/>
</dbReference>
<dbReference type="PANTHER" id="PTHR31342:SF48">
    <property type="entry name" value="CHUP1-LIKE PROTEIN"/>
    <property type="match status" value="1"/>
</dbReference>